<keyword evidence="2" id="KW-0732">Signal</keyword>
<proteinExistence type="predicted"/>
<feature type="chain" id="PRO_5026253352" description="Secreted protein" evidence="2">
    <location>
        <begin position="17"/>
        <end position="106"/>
    </location>
</feature>
<protein>
    <recommendedName>
        <fullName evidence="5">Secreted protein</fullName>
    </recommendedName>
</protein>
<comment type="caution">
    <text evidence="3">The sequence shown here is derived from an EMBL/GenBank/DDBJ whole genome shotgun (WGS) entry which is preliminary data.</text>
</comment>
<dbReference type="EMBL" id="SPHZ02000003">
    <property type="protein sequence ID" value="KAF0922832.1"/>
    <property type="molecule type" value="Genomic_DNA"/>
</dbReference>
<gene>
    <name evidence="3" type="ORF">E2562_002082</name>
</gene>
<dbReference type="Proteomes" id="UP000479710">
    <property type="component" value="Unassembled WGS sequence"/>
</dbReference>
<feature type="region of interest" description="Disordered" evidence="1">
    <location>
        <begin position="76"/>
        <end position="106"/>
    </location>
</feature>
<evidence type="ECO:0008006" key="5">
    <source>
        <dbReference type="Google" id="ProtNLM"/>
    </source>
</evidence>
<evidence type="ECO:0000313" key="4">
    <source>
        <dbReference type="Proteomes" id="UP000479710"/>
    </source>
</evidence>
<evidence type="ECO:0000256" key="1">
    <source>
        <dbReference type="SAM" id="MobiDB-lite"/>
    </source>
</evidence>
<dbReference type="AlphaFoldDB" id="A0A6G1EEJ4"/>
<reference evidence="3 4" key="1">
    <citation type="submission" date="2019-11" db="EMBL/GenBank/DDBJ databases">
        <title>Whole genome sequence of Oryza granulata.</title>
        <authorList>
            <person name="Li W."/>
        </authorList>
    </citation>
    <scope>NUCLEOTIDE SEQUENCE [LARGE SCALE GENOMIC DNA]</scope>
    <source>
        <strain evidence="4">cv. Menghai</strain>
        <tissue evidence="3">Leaf</tissue>
    </source>
</reference>
<feature type="region of interest" description="Disordered" evidence="1">
    <location>
        <begin position="42"/>
        <end position="63"/>
    </location>
</feature>
<organism evidence="3 4">
    <name type="scientific">Oryza meyeriana var. granulata</name>
    <dbReference type="NCBI Taxonomy" id="110450"/>
    <lineage>
        <taxon>Eukaryota</taxon>
        <taxon>Viridiplantae</taxon>
        <taxon>Streptophyta</taxon>
        <taxon>Embryophyta</taxon>
        <taxon>Tracheophyta</taxon>
        <taxon>Spermatophyta</taxon>
        <taxon>Magnoliopsida</taxon>
        <taxon>Liliopsida</taxon>
        <taxon>Poales</taxon>
        <taxon>Poaceae</taxon>
        <taxon>BOP clade</taxon>
        <taxon>Oryzoideae</taxon>
        <taxon>Oryzeae</taxon>
        <taxon>Oryzinae</taxon>
        <taxon>Oryza</taxon>
        <taxon>Oryza meyeriana</taxon>
    </lineage>
</organism>
<feature type="signal peptide" evidence="2">
    <location>
        <begin position="1"/>
        <end position="16"/>
    </location>
</feature>
<evidence type="ECO:0000256" key="2">
    <source>
        <dbReference type="SAM" id="SignalP"/>
    </source>
</evidence>
<feature type="compositionally biased region" description="Basic residues" evidence="1">
    <location>
        <begin position="95"/>
        <end position="106"/>
    </location>
</feature>
<name>A0A6G1EEJ4_9ORYZ</name>
<sequence>MDILIEFVVCLVLVDSIKFDAICKKHWWRLPDGAATRPRLPHGFVARGDGDRTGHVRGNGGPKIGNGNGFLAAAADKKAATTTKKASTPQGFVPRARRRPERTRSY</sequence>
<keyword evidence="4" id="KW-1185">Reference proteome</keyword>
<evidence type="ECO:0000313" key="3">
    <source>
        <dbReference type="EMBL" id="KAF0922832.1"/>
    </source>
</evidence>
<accession>A0A6G1EEJ4</accession>